<evidence type="ECO:0000313" key="2">
    <source>
        <dbReference type="EMBL" id="EUA92120.1"/>
    </source>
</evidence>
<feature type="compositionally biased region" description="Acidic residues" evidence="1">
    <location>
        <begin position="32"/>
        <end position="41"/>
    </location>
</feature>
<organism evidence="2 3">
    <name type="scientific">Mycobacterium ulcerans str. Harvey</name>
    <dbReference type="NCBI Taxonomy" id="1299332"/>
    <lineage>
        <taxon>Bacteria</taxon>
        <taxon>Bacillati</taxon>
        <taxon>Actinomycetota</taxon>
        <taxon>Actinomycetes</taxon>
        <taxon>Mycobacteriales</taxon>
        <taxon>Mycobacteriaceae</taxon>
        <taxon>Mycobacterium</taxon>
        <taxon>Mycobacterium ulcerans group</taxon>
    </lineage>
</organism>
<accession>A0ABP3ALS8</accession>
<keyword evidence="3" id="KW-1185">Reference proteome</keyword>
<sequence>MAGGTDSMAAPNARVAIASLPGMPTTQIAWDGVDDGEPAGE</sequence>
<evidence type="ECO:0000256" key="1">
    <source>
        <dbReference type="SAM" id="MobiDB-lite"/>
    </source>
</evidence>
<proteinExistence type="predicted"/>
<name>A0ABP3ALS8_MYCUL</name>
<evidence type="ECO:0000313" key="3">
    <source>
        <dbReference type="Proteomes" id="UP000020681"/>
    </source>
</evidence>
<gene>
    <name evidence="2" type="ORF">I551_1420</name>
</gene>
<protein>
    <submittedName>
        <fullName evidence="2">Uncharacterized protein</fullName>
    </submittedName>
</protein>
<dbReference type="Proteomes" id="UP000020681">
    <property type="component" value="Unassembled WGS sequence"/>
</dbReference>
<reference evidence="2 3" key="1">
    <citation type="submission" date="2014-01" db="EMBL/GenBank/DDBJ databases">
        <authorList>
            <person name="Dobos K."/>
            <person name="Lenaerts A."/>
            <person name="Ordway D."/>
            <person name="DeGroote M.A."/>
            <person name="Parker T."/>
            <person name="Sizemore C."/>
            <person name="Tallon L.J."/>
            <person name="Sadzewicz L.K."/>
            <person name="Sengamalay N."/>
            <person name="Fraser C.M."/>
            <person name="Hine E."/>
            <person name="Shefchek K.A."/>
            <person name="Das S.P."/>
            <person name="Tettelin H."/>
        </authorList>
    </citation>
    <scope>NUCLEOTIDE SEQUENCE [LARGE SCALE GENOMIC DNA]</scope>
    <source>
        <strain evidence="2 3">Harvey</strain>
    </source>
</reference>
<feature type="region of interest" description="Disordered" evidence="1">
    <location>
        <begin position="22"/>
        <end position="41"/>
    </location>
</feature>
<comment type="caution">
    <text evidence="2">The sequence shown here is derived from an EMBL/GenBank/DDBJ whole genome shotgun (WGS) entry which is preliminary data.</text>
</comment>
<dbReference type="EMBL" id="JAOL01000081">
    <property type="protein sequence ID" value="EUA92120.1"/>
    <property type="molecule type" value="Genomic_DNA"/>
</dbReference>